<evidence type="ECO:0000313" key="3">
    <source>
        <dbReference type="Proteomes" id="UP000235145"/>
    </source>
</evidence>
<comment type="caution">
    <text evidence="2">The sequence shown here is derived from an EMBL/GenBank/DDBJ whole genome shotgun (WGS) entry which is preliminary data.</text>
</comment>
<evidence type="ECO:0000313" key="2">
    <source>
        <dbReference type="EMBL" id="KAJ0196715.1"/>
    </source>
</evidence>
<dbReference type="PANTHER" id="PTHR36617:SF5">
    <property type="entry name" value="OS05G0421675 PROTEIN"/>
    <property type="match status" value="1"/>
</dbReference>
<protein>
    <recommendedName>
        <fullName evidence="1">Reverse transcriptase zinc-binding domain-containing protein</fullName>
    </recommendedName>
</protein>
<keyword evidence="3" id="KW-1185">Reference proteome</keyword>
<gene>
    <name evidence="2" type="ORF">LSAT_V11C700373220</name>
</gene>
<dbReference type="InterPro" id="IPR026960">
    <property type="entry name" value="RVT-Znf"/>
</dbReference>
<dbReference type="PANTHER" id="PTHR36617">
    <property type="entry name" value="PROTEIN, PUTATIVE-RELATED"/>
    <property type="match status" value="1"/>
</dbReference>
<feature type="domain" description="Reverse transcriptase zinc-binding" evidence="1">
    <location>
        <begin position="176"/>
        <end position="244"/>
    </location>
</feature>
<dbReference type="Proteomes" id="UP000235145">
    <property type="component" value="Unassembled WGS sequence"/>
</dbReference>
<accession>A0A9R1UZ72</accession>
<organism evidence="2 3">
    <name type="scientific">Lactuca sativa</name>
    <name type="common">Garden lettuce</name>
    <dbReference type="NCBI Taxonomy" id="4236"/>
    <lineage>
        <taxon>Eukaryota</taxon>
        <taxon>Viridiplantae</taxon>
        <taxon>Streptophyta</taxon>
        <taxon>Embryophyta</taxon>
        <taxon>Tracheophyta</taxon>
        <taxon>Spermatophyta</taxon>
        <taxon>Magnoliopsida</taxon>
        <taxon>eudicotyledons</taxon>
        <taxon>Gunneridae</taxon>
        <taxon>Pentapetalae</taxon>
        <taxon>asterids</taxon>
        <taxon>campanulids</taxon>
        <taxon>Asterales</taxon>
        <taxon>Asteraceae</taxon>
        <taxon>Cichorioideae</taxon>
        <taxon>Cichorieae</taxon>
        <taxon>Lactucinae</taxon>
        <taxon>Lactuca</taxon>
    </lineage>
</organism>
<name>A0A9R1UZ72_LACSA</name>
<dbReference type="EMBL" id="NBSK02000007">
    <property type="protein sequence ID" value="KAJ0196715.1"/>
    <property type="molecule type" value="Genomic_DNA"/>
</dbReference>
<reference evidence="2 3" key="1">
    <citation type="journal article" date="2017" name="Nat. Commun.">
        <title>Genome assembly with in vitro proximity ligation data and whole-genome triplication in lettuce.</title>
        <authorList>
            <person name="Reyes-Chin-Wo S."/>
            <person name="Wang Z."/>
            <person name="Yang X."/>
            <person name="Kozik A."/>
            <person name="Arikit S."/>
            <person name="Song C."/>
            <person name="Xia L."/>
            <person name="Froenicke L."/>
            <person name="Lavelle D.O."/>
            <person name="Truco M.J."/>
            <person name="Xia R."/>
            <person name="Zhu S."/>
            <person name="Xu C."/>
            <person name="Xu H."/>
            <person name="Xu X."/>
            <person name="Cox K."/>
            <person name="Korf I."/>
            <person name="Meyers B.C."/>
            <person name="Michelmore R.W."/>
        </authorList>
    </citation>
    <scope>NUCLEOTIDE SEQUENCE [LARGE SCALE GENOMIC DNA]</scope>
    <source>
        <strain evidence="3">cv. Salinas</strain>
        <tissue evidence="2">Seedlings</tissue>
    </source>
</reference>
<evidence type="ECO:0000259" key="1">
    <source>
        <dbReference type="Pfam" id="PF13966"/>
    </source>
</evidence>
<sequence>MGDIEGIKHSFVNKMVVENKNRGSMFMEGVYNFDSQSENQASHFNSKKISKWKHGVTLLNYHDVFTMIPASNTSFLFWKDRWCGTLTLQERFSRLYELEKKKLCTINERIKTNGFNWCWKTQHMVADATTDFISLCSILSDVNTQPVVNGFRYNWNMDGKYMVCSLRKVLDSNINNPQTDVRINWSNAVPLKIRCFIWRALLDRIPVATNLVIRGIKLQSDTCSLCNTEKESRDHLLINCSVAIEARVSILNWCGITATRFNNVTDFVNFAANWGSCPKKKERLSAIVYGLLWFIWVARNNMAFNHIRATAAKIVDEVISQTHTWFKYQTQGVKARWIDWSISPFF</sequence>
<dbReference type="AlphaFoldDB" id="A0A9R1UZ72"/>
<proteinExistence type="predicted"/>
<dbReference type="Pfam" id="PF13966">
    <property type="entry name" value="zf-RVT"/>
    <property type="match status" value="1"/>
</dbReference>